<feature type="domain" description="HTH cro/C1-type" evidence="1">
    <location>
        <begin position="10"/>
        <end position="63"/>
    </location>
</feature>
<accession>A0ABV2KUJ6</accession>
<dbReference type="Proteomes" id="UP001549167">
    <property type="component" value="Unassembled WGS sequence"/>
</dbReference>
<dbReference type="CDD" id="cd00093">
    <property type="entry name" value="HTH_XRE"/>
    <property type="match status" value="1"/>
</dbReference>
<proteinExistence type="predicted"/>
<dbReference type="InterPro" id="IPR041315">
    <property type="entry name" value="PlcR_TPR"/>
</dbReference>
<sequence>MDEQWIGEKIKDLRNYYGLSKKELSDGICTQAYISQVESGNKNVASHILYQLAERFGVDVDYILFASNNERFDYIMEVERQARALVETKDFHSLMNLVKAEENSPLMEVAHFHQFLLWHKAIAIRYVENNLDQALSVLQDALKLAKTTNKTASEREVHILSNIGNIYAEKEEYLLAIDFYETALKNLRLIPLYETKLETGLLYNLGRVYFIQNKINKSLACCDEAIRLCKRHFTFHGLGESYFIQGHCYKTLDDLEAARTCFMNARSLFSVIDHEKFVEKVDNQLNKLEDCE</sequence>
<organism evidence="2 3">
    <name type="scientific">Alkalibacillus flavidus</name>
    <dbReference type="NCBI Taxonomy" id="546021"/>
    <lineage>
        <taxon>Bacteria</taxon>
        <taxon>Bacillati</taxon>
        <taxon>Bacillota</taxon>
        <taxon>Bacilli</taxon>
        <taxon>Bacillales</taxon>
        <taxon>Bacillaceae</taxon>
        <taxon>Alkalibacillus</taxon>
    </lineage>
</organism>
<dbReference type="InterPro" id="IPR010982">
    <property type="entry name" value="Lambda_DNA-bd_dom_sf"/>
</dbReference>
<dbReference type="SMART" id="SM00028">
    <property type="entry name" value="TPR"/>
    <property type="match status" value="4"/>
</dbReference>
<dbReference type="InterPro" id="IPR011990">
    <property type="entry name" value="TPR-like_helical_dom_sf"/>
</dbReference>
<reference evidence="2 3" key="1">
    <citation type="submission" date="2024-06" db="EMBL/GenBank/DDBJ databases">
        <title>Genomic Encyclopedia of Type Strains, Phase IV (KMG-IV): sequencing the most valuable type-strain genomes for metagenomic binning, comparative biology and taxonomic classification.</title>
        <authorList>
            <person name="Goeker M."/>
        </authorList>
    </citation>
    <scope>NUCLEOTIDE SEQUENCE [LARGE SCALE GENOMIC DNA]</scope>
    <source>
        <strain evidence="2 3">DSM 23520</strain>
    </source>
</reference>
<dbReference type="PANTHER" id="PTHR37038">
    <property type="entry name" value="TRANSCRIPTIONAL REGULATOR-RELATED"/>
    <property type="match status" value="1"/>
</dbReference>
<evidence type="ECO:0000313" key="2">
    <source>
        <dbReference type="EMBL" id="MET3683240.1"/>
    </source>
</evidence>
<name>A0ABV2KUJ6_9BACI</name>
<evidence type="ECO:0000313" key="3">
    <source>
        <dbReference type="Proteomes" id="UP001549167"/>
    </source>
</evidence>
<dbReference type="InterPro" id="IPR053163">
    <property type="entry name" value="HTH-type_regulator_Rgg"/>
</dbReference>
<dbReference type="PROSITE" id="PS50943">
    <property type="entry name" value="HTH_CROC1"/>
    <property type="match status" value="1"/>
</dbReference>
<dbReference type="Gene3D" id="1.25.40.10">
    <property type="entry name" value="Tetratricopeptide repeat domain"/>
    <property type="match status" value="1"/>
</dbReference>
<dbReference type="SUPFAM" id="SSF47413">
    <property type="entry name" value="lambda repressor-like DNA-binding domains"/>
    <property type="match status" value="1"/>
</dbReference>
<dbReference type="PANTHER" id="PTHR37038:SF14">
    <property type="entry name" value="TRANSCRIPTIONAL ACTIVATOR"/>
    <property type="match status" value="1"/>
</dbReference>
<dbReference type="Pfam" id="PF18768">
    <property type="entry name" value="RNPP_C"/>
    <property type="match status" value="1"/>
</dbReference>
<evidence type="ECO:0000259" key="1">
    <source>
        <dbReference type="PROSITE" id="PS50943"/>
    </source>
</evidence>
<dbReference type="InterPro" id="IPR019734">
    <property type="entry name" value="TPR_rpt"/>
</dbReference>
<dbReference type="EMBL" id="JBEPMX010000005">
    <property type="protein sequence ID" value="MET3683240.1"/>
    <property type="molecule type" value="Genomic_DNA"/>
</dbReference>
<gene>
    <name evidence="2" type="ORF">ABID56_001331</name>
</gene>
<comment type="caution">
    <text evidence="2">The sequence shown here is derived from an EMBL/GenBank/DDBJ whole genome shotgun (WGS) entry which is preliminary data.</text>
</comment>
<dbReference type="RefSeq" id="WP_354219821.1">
    <property type="nucleotide sequence ID" value="NZ_JBEPMX010000005.1"/>
</dbReference>
<dbReference type="InterPro" id="IPR001387">
    <property type="entry name" value="Cro/C1-type_HTH"/>
</dbReference>
<keyword evidence="3" id="KW-1185">Reference proteome</keyword>
<dbReference type="Pfam" id="PF01381">
    <property type="entry name" value="HTH_3"/>
    <property type="match status" value="1"/>
</dbReference>
<dbReference type="SUPFAM" id="SSF48452">
    <property type="entry name" value="TPR-like"/>
    <property type="match status" value="1"/>
</dbReference>
<protein>
    <submittedName>
        <fullName evidence="2">Tetratricopeptide (TPR) repeat protein</fullName>
    </submittedName>
</protein>
<dbReference type="SMART" id="SM00530">
    <property type="entry name" value="HTH_XRE"/>
    <property type="match status" value="1"/>
</dbReference>